<feature type="coiled-coil region" evidence="1">
    <location>
        <begin position="6"/>
        <end position="33"/>
    </location>
</feature>
<protein>
    <submittedName>
        <fullName evidence="2">Uncharacterized protein</fullName>
    </submittedName>
</protein>
<proteinExistence type="predicted"/>
<dbReference type="OrthoDB" id="5653857at2"/>
<sequence length="274" mass="31610">MNEKLIKSQSMLIKQAEEELNQSNQLLGSLKQEAELSEEFPVDELDSLKSLTLLLQYRLDTQNALNQLSQLQQYLLQLLGIEAKHSLEFNIERLAFALGTDELKQILSMLNHLVDSLLRILAQKQLKDSLDKKKSQQQRKQYKPLDTMVKVIDKQKSFLAKLNELKLVLENIEGAPHPGIVYDHIAALQGPISRFHQALQHGLILSNGLYQQLEKKSQFNYQLADTVLKPEHIARNMHYPPELQRLFKPSIAHNKIENLEERAAAKRLGHFFHR</sequence>
<evidence type="ECO:0000313" key="2">
    <source>
        <dbReference type="EMBL" id="KGP63416.1"/>
    </source>
</evidence>
<accession>A0A0A2SUN7</accession>
<evidence type="ECO:0000313" key="3">
    <source>
        <dbReference type="Proteomes" id="UP000054422"/>
    </source>
</evidence>
<dbReference type="EMBL" id="JNCF01000018">
    <property type="protein sequence ID" value="KGP63416.1"/>
    <property type="molecule type" value="Genomic_DNA"/>
</dbReference>
<dbReference type="STRING" id="1498499.EP47_02395"/>
<keyword evidence="1" id="KW-0175">Coiled coil</keyword>
<dbReference type="AlphaFoldDB" id="A0A0A2SUN7"/>
<name>A0A0A2SUN7_9GAMM</name>
<dbReference type="RefSeq" id="WP_035889035.1">
    <property type="nucleotide sequence ID" value="NZ_JNCF01000018.1"/>
</dbReference>
<comment type="caution">
    <text evidence="2">The sequence shown here is derived from an EMBL/GenBank/DDBJ whole genome shotgun (WGS) entry which is preliminary data.</text>
</comment>
<keyword evidence="3" id="KW-1185">Reference proteome</keyword>
<organism evidence="2 3">
    <name type="scientific">Legionella norrlandica</name>
    <dbReference type="NCBI Taxonomy" id="1498499"/>
    <lineage>
        <taxon>Bacteria</taxon>
        <taxon>Pseudomonadati</taxon>
        <taxon>Pseudomonadota</taxon>
        <taxon>Gammaproteobacteria</taxon>
        <taxon>Legionellales</taxon>
        <taxon>Legionellaceae</taxon>
        <taxon>Legionella</taxon>
    </lineage>
</organism>
<evidence type="ECO:0000256" key="1">
    <source>
        <dbReference type="SAM" id="Coils"/>
    </source>
</evidence>
<reference evidence="2 3" key="1">
    <citation type="submission" date="2014-05" db="EMBL/GenBank/DDBJ databases">
        <authorList>
            <person name="Rizzardi K."/>
            <person name="Winiecka-Krusnell J."/>
            <person name="Ramliden M."/>
            <person name="Alm E."/>
            <person name="Andersson S."/>
            <person name="Byfors S."/>
        </authorList>
    </citation>
    <scope>NUCLEOTIDE SEQUENCE [LARGE SCALE GENOMIC DNA]</scope>
    <source>
        <strain evidence="2 3">LEGN</strain>
    </source>
</reference>
<gene>
    <name evidence="2" type="ORF">EP47_02395</name>
</gene>
<dbReference type="Proteomes" id="UP000054422">
    <property type="component" value="Unassembled WGS sequence"/>
</dbReference>